<sequence>MASRHVAGLFFILIIIAISLANASAYVGDIIEQSLEFLGGIITVLVLIGLFGVWRDIKIFKEKEFKLIGLSYPVLIICETIYPVIEYSEQRFPEYWWGSHLLELLFSLYVLSIFISKKRKA</sequence>
<dbReference type="EMBL" id="FQUH01000045">
    <property type="protein sequence ID" value="SHG20282.1"/>
    <property type="molecule type" value="Genomic_DNA"/>
</dbReference>
<evidence type="ECO:0000313" key="2">
    <source>
        <dbReference type="EMBL" id="SHG20282.1"/>
    </source>
</evidence>
<organism evidence="2 3">
    <name type="scientific">Vibrio gazogenes DSM 21264 = NBRC 103151</name>
    <dbReference type="NCBI Taxonomy" id="1123492"/>
    <lineage>
        <taxon>Bacteria</taxon>
        <taxon>Pseudomonadati</taxon>
        <taxon>Pseudomonadota</taxon>
        <taxon>Gammaproteobacteria</taxon>
        <taxon>Vibrionales</taxon>
        <taxon>Vibrionaceae</taxon>
        <taxon>Vibrio</taxon>
    </lineage>
</organism>
<keyword evidence="3" id="KW-1185">Reference proteome</keyword>
<keyword evidence="1" id="KW-0472">Membrane</keyword>
<evidence type="ECO:0000256" key="1">
    <source>
        <dbReference type="SAM" id="Phobius"/>
    </source>
</evidence>
<keyword evidence="1" id="KW-1133">Transmembrane helix</keyword>
<proteinExistence type="predicted"/>
<dbReference type="AlphaFoldDB" id="A0A1M5HWN8"/>
<accession>A0A1M5HWN8</accession>
<protein>
    <submittedName>
        <fullName evidence="2">Uncharacterized protein</fullName>
    </submittedName>
</protein>
<reference evidence="3" key="1">
    <citation type="submission" date="2016-11" db="EMBL/GenBank/DDBJ databases">
        <authorList>
            <person name="Varghese N."/>
            <person name="Submissions S."/>
        </authorList>
    </citation>
    <scope>NUCLEOTIDE SEQUENCE [LARGE SCALE GENOMIC DNA]</scope>
    <source>
        <strain evidence="3">DSM 21264</strain>
    </source>
</reference>
<gene>
    <name evidence="2" type="ORF">SAMN02745781_04204</name>
</gene>
<name>A0A1M5HWN8_VIBGA</name>
<feature type="transmembrane region" description="Helical" evidence="1">
    <location>
        <begin position="97"/>
        <end position="115"/>
    </location>
</feature>
<dbReference type="Proteomes" id="UP000184159">
    <property type="component" value="Unassembled WGS sequence"/>
</dbReference>
<feature type="transmembrane region" description="Helical" evidence="1">
    <location>
        <begin position="33"/>
        <end position="53"/>
    </location>
</feature>
<keyword evidence="1" id="KW-0812">Transmembrane</keyword>
<feature type="transmembrane region" description="Helical" evidence="1">
    <location>
        <begin position="65"/>
        <end position="85"/>
    </location>
</feature>
<evidence type="ECO:0000313" key="3">
    <source>
        <dbReference type="Proteomes" id="UP000184159"/>
    </source>
</evidence>